<dbReference type="Pfam" id="PF00560">
    <property type="entry name" value="LRR_1"/>
    <property type="match status" value="2"/>
</dbReference>
<keyword evidence="3" id="KW-1185">Reference proteome</keyword>
<dbReference type="InterPro" id="IPR001611">
    <property type="entry name" value="Leu-rich_rpt"/>
</dbReference>
<dbReference type="EMBL" id="JAGGNH010000001">
    <property type="protein sequence ID" value="KAJ0987946.1"/>
    <property type="molecule type" value="Genomic_DNA"/>
</dbReference>
<proteinExistence type="predicted"/>
<evidence type="ECO:0000313" key="3">
    <source>
        <dbReference type="Proteomes" id="UP001085076"/>
    </source>
</evidence>
<gene>
    <name evidence="2" type="ORF">J5N97_006302</name>
</gene>
<dbReference type="PANTHER" id="PTHR46662">
    <property type="entry name" value="DI-GLUCOSE BINDING PROTEIN WITH LEUCINE-RICH REPEAT DOMAIN-CONTAINING PROTEIN"/>
    <property type="match status" value="1"/>
</dbReference>
<organism evidence="2 3">
    <name type="scientific">Dioscorea zingiberensis</name>
    <dbReference type="NCBI Taxonomy" id="325984"/>
    <lineage>
        <taxon>Eukaryota</taxon>
        <taxon>Viridiplantae</taxon>
        <taxon>Streptophyta</taxon>
        <taxon>Embryophyta</taxon>
        <taxon>Tracheophyta</taxon>
        <taxon>Spermatophyta</taxon>
        <taxon>Magnoliopsida</taxon>
        <taxon>Liliopsida</taxon>
        <taxon>Dioscoreales</taxon>
        <taxon>Dioscoreaceae</taxon>
        <taxon>Dioscorea</taxon>
    </lineage>
</organism>
<evidence type="ECO:0008006" key="4">
    <source>
        <dbReference type="Google" id="ProtNLM"/>
    </source>
</evidence>
<feature type="region of interest" description="Disordered" evidence="1">
    <location>
        <begin position="122"/>
        <end position="145"/>
    </location>
</feature>
<dbReference type="Proteomes" id="UP001085076">
    <property type="component" value="Miscellaneous, Linkage group lg01"/>
</dbReference>
<reference evidence="2" key="1">
    <citation type="submission" date="2021-03" db="EMBL/GenBank/DDBJ databases">
        <authorList>
            <person name="Li Z."/>
            <person name="Yang C."/>
        </authorList>
    </citation>
    <scope>NUCLEOTIDE SEQUENCE</scope>
    <source>
        <strain evidence="2">Dzin_1.0</strain>
        <tissue evidence="2">Leaf</tissue>
    </source>
</reference>
<dbReference type="SUPFAM" id="SSF52058">
    <property type="entry name" value="L domain-like"/>
    <property type="match status" value="1"/>
</dbReference>
<sequence length="145" mass="15805">MNTAGLHGAIPVKLSSKLHKLRYLDLSMNQNLTADCSLLLSGDWRSIEYIDLATNQIYGELPASIGNFTSLVELNFFSNMIEGGIPSSIGKLCNLKTLNLADDEIIYVRFWFANGAAGNASSTLSSGQAPSYRLQDQERKSLNGT</sequence>
<reference evidence="2" key="2">
    <citation type="journal article" date="2022" name="Hortic Res">
        <title>The genome of Dioscorea zingiberensis sheds light on the biosynthesis, origin and evolution of the medicinally important diosgenin saponins.</title>
        <authorList>
            <person name="Li Y."/>
            <person name="Tan C."/>
            <person name="Li Z."/>
            <person name="Guo J."/>
            <person name="Li S."/>
            <person name="Chen X."/>
            <person name="Wang C."/>
            <person name="Dai X."/>
            <person name="Yang H."/>
            <person name="Song W."/>
            <person name="Hou L."/>
            <person name="Xu J."/>
            <person name="Tong Z."/>
            <person name="Xu A."/>
            <person name="Yuan X."/>
            <person name="Wang W."/>
            <person name="Yang Q."/>
            <person name="Chen L."/>
            <person name="Sun Z."/>
            <person name="Wang K."/>
            <person name="Pan B."/>
            <person name="Chen J."/>
            <person name="Bao Y."/>
            <person name="Liu F."/>
            <person name="Qi X."/>
            <person name="Gang D.R."/>
            <person name="Wen J."/>
            <person name="Li J."/>
        </authorList>
    </citation>
    <scope>NUCLEOTIDE SEQUENCE</scope>
    <source>
        <strain evidence="2">Dzin_1.0</strain>
    </source>
</reference>
<accession>A0A9D5HTI1</accession>
<dbReference type="InterPro" id="IPR032675">
    <property type="entry name" value="LRR_dom_sf"/>
</dbReference>
<protein>
    <recommendedName>
        <fullName evidence="4">Non-specific serine/threonine protein kinase</fullName>
    </recommendedName>
</protein>
<evidence type="ECO:0000313" key="2">
    <source>
        <dbReference type="EMBL" id="KAJ0987946.1"/>
    </source>
</evidence>
<dbReference type="Gene3D" id="3.80.10.10">
    <property type="entry name" value="Ribonuclease Inhibitor"/>
    <property type="match status" value="1"/>
</dbReference>
<feature type="compositionally biased region" description="Basic and acidic residues" evidence="1">
    <location>
        <begin position="135"/>
        <end position="145"/>
    </location>
</feature>
<dbReference type="AlphaFoldDB" id="A0A9D5HTI1"/>
<comment type="caution">
    <text evidence="2">The sequence shown here is derived from an EMBL/GenBank/DDBJ whole genome shotgun (WGS) entry which is preliminary data.</text>
</comment>
<name>A0A9D5HTI1_9LILI</name>
<dbReference type="PANTHER" id="PTHR46662:SF109">
    <property type="entry name" value="OS11G0695800 PROTEIN"/>
    <property type="match status" value="1"/>
</dbReference>
<evidence type="ECO:0000256" key="1">
    <source>
        <dbReference type="SAM" id="MobiDB-lite"/>
    </source>
</evidence>
<dbReference type="OrthoDB" id="695869at2759"/>